<dbReference type="Proteomes" id="UP001158598">
    <property type="component" value="Chromosome"/>
</dbReference>
<evidence type="ECO:0000313" key="2">
    <source>
        <dbReference type="EMBL" id="CAI8842827.1"/>
    </source>
</evidence>
<name>A0AA35V594_METCP</name>
<dbReference type="PROSITE" id="PS51020">
    <property type="entry name" value="SPONDIN"/>
    <property type="match status" value="1"/>
</dbReference>
<reference evidence="2" key="1">
    <citation type="submission" date="2023-03" db="EMBL/GenBank/DDBJ databases">
        <authorList>
            <person name="Pearce D."/>
        </authorList>
    </citation>
    <scope>NUCLEOTIDE SEQUENCE</scope>
    <source>
        <strain evidence="2">Mc</strain>
    </source>
</reference>
<proteinExistence type="predicted"/>
<feature type="domain" description="Spondin" evidence="1">
    <location>
        <begin position="1"/>
        <end position="68"/>
    </location>
</feature>
<organism evidence="2 3">
    <name type="scientific">Methylococcus capsulatus</name>
    <dbReference type="NCBI Taxonomy" id="414"/>
    <lineage>
        <taxon>Bacteria</taxon>
        <taxon>Pseudomonadati</taxon>
        <taxon>Pseudomonadota</taxon>
        <taxon>Gammaproteobacteria</taxon>
        <taxon>Methylococcales</taxon>
        <taxon>Methylococcaceae</taxon>
        <taxon>Methylococcus</taxon>
    </lineage>
</organism>
<dbReference type="AlphaFoldDB" id="A0AA35V594"/>
<accession>A0AA35V594</accession>
<dbReference type="InterPro" id="IPR009465">
    <property type="entry name" value="Spondin_N"/>
</dbReference>
<evidence type="ECO:0000313" key="3">
    <source>
        <dbReference type="Proteomes" id="UP001158598"/>
    </source>
</evidence>
<sequence length="74" mass="7631">MGPAPETFTGVLGESGRRGAVDLRQRSAELAVIHDGAPQTGPVPESVPGCLVPPERDHVVLSLLPQPPVELASA</sequence>
<protein>
    <recommendedName>
        <fullName evidence="1">Spondin domain-containing protein</fullName>
    </recommendedName>
</protein>
<evidence type="ECO:0000259" key="1">
    <source>
        <dbReference type="PROSITE" id="PS51020"/>
    </source>
</evidence>
<dbReference type="EMBL" id="OX458332">
    <property type="protein sequence ID" value="CAI8842827.1"/>
    <property type="molecule type" value="Genomic_DNA"/>
</dbReference>
<gene>
    <name evidence="2" type="ORF">MCNOR_2347</name>
</gene>